<dbReference type="CDD" id="cd00063">
    <property type="entry name" value="FN3"/>
    <property type="match status" value="2"/>
</dbReference>
<dbReference type="InterPro" id="IPR013783">
    <property type="entry name" value="Ig-like_fold"/>
</dbReference>
<comment type="caution">
    <text evidence="2">The sequence shown here is derived from an EMBL/GenBank/DDBJ whole genome shotgun (WGS) entry which is preliminary data.</text>
</comment>
<name>A0ABR7XT32_9SPHI</name>
<dbReference type="Proteomes" id="UP000651112">
    <property type="component" value="Unassembled WGS sequence"/>
</dbReference>
<feature type="domain" description="Fibronectin type-III" evidence="1">
    <location>
        <begin position="41"/>
        <end position="133"/>
    </location>
</feature>
<sequence>MRLIRNKCNTLLVVLGIFFLGAMLSCEKHNLEDPENTTERLFRPPSFEASVNTNEVTLSWIPIADATYLLEVSKDNLLFETELQQIELGEVSTYVLTDLWSSTRYSARIKAVSKNPAVKDSEFIAITFQTGVENIFFTPDEADIAETSVLLSWDSGKDVDRITVSASGAATRTISLSSSEIENGQVLVEELTPATAYTFRIYKGEMLRGTLNVEVGALALAAPVFINFGMDNTATGWNNLTHIPNPHPHANGTISDLVDETGAPTGVSFVYATGFGASGARFTNGPTGTSITGFEMPNVVSQQGFYGVDAGGGMAVFRLEKLRNGQAYDVCFFSGYPGGSGRETKYTVTGTNEVSTSLDATNNTSQIACASAVYPDADGNITITLRKGDNNTTSNGFYCINAMRLTLSD</sequence>
<keyword evidence="3" id="KW-1185">Reference proteome</keyword>
<dbReference type="PROSITE" id="PS50853">
    <property type="entry name" value="FN3"/>
    <property type="match status" value="1"/>
</dbReference>
<protein>
    <recommendedName>
        <fullName evidence="1">Fibronectin type-III domain-containing protein</fullName>
    </recommendedName>
</protein>
<dbReference type="PROSITE" id="PS51257">
    <property type="entry name" value="PROKAR_LIPOPROTEIN"/>
    <property type="match status" value="1"/>
</dbReference>
<dbReference type="InterPro" id="IPR036116">
    <property type="entry name" value="FN3_sf"/>
</dbReference>
<evidence type="ECO:0000313" key="2">
    <source>
        <dbReference type="EMBL" id="MBD1422339.1"/>
    </source>
</evidence>
<dbReference type="RefSeq" id="WP_190314079.1">
    <property type="nucleotide sequence ID" value="NZ_JACNYL010000003.1"/>
</dbReference>
<organism evidence="2 3">
    <name type="scientific">Sphingobacterium chuzhouense</name>
    <dbReference type="NCBI Taxonomy" id="1742264"/>
    <lineage>
        <taxon>Bacteria</taxon>
        <taxon>Pseudomonadati</taxon>
        <taxon>Bacteroidota</taxon>
        <taxon>Sphingobacteriia</taxon>
        <taxon>Sphingobacteriales</taxon>
        <taxon>Sphingobacteriaceae</taxon>
        <taxon>Sphingobacterium</taxon>
    </lineage>
</organism>
<dbReference type="EMBL" id="JACNYL010000003">
    <property type="protein sequence ID" value="MBD1422339.1"/>
    <property type="molecule type" value="Genomic_DNA"/>
</dbReference>
<dbReference type="SUPFAM" id="SSF49265">
    <property type="entry name" value="Fibronectin type III"/>
    <property type="match status" value="1"/>
</dbReference>
<accession>A0ABR7XT32</accession>
<proteinExistence type="predicted"/>
<reference evidence="2 3" key="1">
    <citation type="submission" date="2020-08" db="EMBL/GenBank/DDBJ databases">
        <title>Sphingobacterium sp. DN00404 isolated from aquaculture water.</title>
        <authorList>
            <person name="Zhang M."/>
        </authorList>
    </citation>
    <scope>NUCLEOTIDE SEQUENCE [LARGE SCALE GENOMIC DNA]</scope>
    <source>
        <strain evidence="2 3">KCTC 42746</strain>
    </source>
</reference>
<gene>
    <name evidence="2" type="ORF">H8B21_12230</name>
</gene>
<dbReference type="InterPro" id="IPR003961">
    <property type="entry name" value="FN3_dom"/>
</dbReference>
<evidence type="ECO:0000259" key="1">
    <source>
        <dbReference type="PROSITE" id="PS50853"/>
    </source>
</evidence>
<dbReference type="Gene3D" id="2.60.40.10">
    <property type="entry name" value="Immunoglobulins"/>
    <property type="match status" value="2"/>
</dbReference>
<evidence type="ECO:0000313" key="3">
    <source>
        <dbReference type="Proteomes" id="UP000651112"/>
    </source>
</evidence>